<evidence type="ECO:0000313" key="2">
    <source>
        <dbReference type="EMBL" id="PSN70085.1"/>
    </source>
</evidence>
<organism evidence="2 3">
    <name type="scientific">Corynespora cassiicola Philippines</name>
    <dbReference type="NCBI Taxonomy" id="1448308"/>
    <lineage>
        <taxon>Eukaryota</taxon>
        <taxon>Fungi</taxon>
        <taxon>Dikarya</taxon>
        <taxon>Ascomycota</taxon>
        <taxon>Pezizomycotina</taxon>
        <taxon>Dothideomycetes</taxon>
        <taxon>Pleosporomycetidae</taxon>
        <taxon>Pleosporales</taxon>
        <taxon>Corynesporascaceae</taxon>
        <taxon>Corynespora</taxon>
    </lineage>
</organism>
<proteinExistence type="predicted"/>
<dbReference type="AlphaFoldDB" id="A0A2T2NXE0"/>
<feature type="region of interest" description="Disordered" evidence="1">
    <location>
        <begin position="1"/>
        <end position="72"/>
    </location>
</feature>
<feature type="compositionally biased region" description="Polar residues" evidence="1">
    <location>
        <begin position="110"/>
        <end position="123"/>
    </location>
</feature>
<protein>
    <submittedName>
        <fullName evidence="2">Uncharacterized protein</fullName>
    </submittedName>
</protein>
<feature type="region of interest" description="Disordered" evidence="1">
    <location>
        <begin position="105"/>
        <end position="135"/>
    </location>
</feature>
<keyword evidence="3" id="KW-1185">Reference proteome</keyword>
<reference evidence="2 3" key="1">
    <citation type="journal article" date="2018" name="Front. Microbiol.">
        <title>Genome-Wide Analysis of Corynespora cassiicola Leaf Fall Disease Putative Effectors.</title>
        <authorList>
            <person name="Lopez D."/>
            <person name="Ribeiro S."/>
            <person name="Label P."/>
            <person name="Fumanal B."/>
            <person name="Venisse J.S."/>
            <person name="Kohler A."/>
            <person name="de Oliveira R.R."/>
            <person name="Labutti K."/>
            <person name="Lipzen A."/>
            <person name="Lail K."/>
            <person name="Bauer D."/>
            <person name="Ohm R.A."/>
            <person name="Barry K.W."/>
            <person name="Spatafora J."/>
            <person name="Grigoriev I.V."/>
            <person name="Martin F.M."/>
            <person name="Pujade-Renaud V."/>
        </authorList>
    </citation>
    <scope>NUCLEOTIDE SEQUENCE [LARGE SCALE GENOMIC DNA]</scope>
    <source>
        <strain evidence="2 3">Philippines</strain>
    </source>
</reference>
<sequence length="238" mass="26500">MEGDGHQTQSSSPGPTSHPTTSIGQARPMEEGGRRDRDRRREKKPASKDHAKARKRVGRKTRSGRSSFPSTAQRCAALSSLSAYTLAIAEKQVVTRLRLRLRPRPAHDAQCTTHTHTQVQSLTDGRRRNRPAARDRGAIQAQSIFSCLSLAEGERIIGSSLFGAMSPSEAADWGLGNLASHSPFRTASRFPRSLGACWCWCWCWWCWLPRHREGKKKTSHLGCGIGIFDIGVRMNRKK</sequence>
<dbReference type="Proteomes" id="UP000240883">
    <property type="component" value="Unassembled WGS sequence"/>
</dbReference>
<dbReference type="EMBL" id="KZ678132">
    <property type="protein sequence ID" value="PSN70085.1"/>
    <property type="molecule type" value="Genomic_DNA"/>
</dbReference>
<name>A0A2T2NXE0_CORCC</name>
<accession>A0A2T2NXE0</accession>
<evidence type="ECO:0000256" key="1">
    <source>
        <dbReference type="SAM" id="MobiDB-lite"/>
    </source>
</evidence>
<evidence type="ECO:0000313" key="3">
    <source>
        <dbReference type="Proteomes" id="UP000240883"/>
    </source>
</evidence>
<feature type="compositionally biased region" description="Basic residues" evidence="1">
    <location>
        <begin position="51"/>
        <end position="63"/>
    </location>
</feature>
<feature type="compositionally biased region" description="Low complexity" evidence="1">
    <location>
        <begin position="1"/>
        <end position="22"/>
    </location>
</feature>
<gene>
    <name evidence="2" type="ORF">BS50DRAFT_304917</name>
</gene>